<keyword evidence="5" id="KW-1185">Reference proteome</keyword>
<dbReference type="InterPro" id="IPR009061">
    <property type="entry name" value="DNA-bd_dom_put_sf"/>
</dbReference>
<reference evidence="3 4" key="2">
    <citation type="submission" date="2018-09" db="EMBL/GenBank/DDBJ databases">
        <title>Genomic Encyclopedia of Archaeal and Bacterial Type Strains, Phase II (KMG-II): from individual species to whole genera.</title>
        <authorList>
            <person name="Goeker M."/>
        </authorList>
    </citation>
    <scope>NUCLEOTIDE SEQUENCE [LARGE SCALE GENOMIC DNA]</scope>
    <source>
        <strain evidence="3 4">DSM 27620</strain>
    </source>
</reference>
<dbReference type="Pfam" id="PF12728">
    <property type="entry name" value="HTH_17"/>
    <property type="match status" value="1"/>
</dbReference>
<feature type="domain" description="Helix-turn-helix" evidence="1">
    <location>
        <begin position="36"/>
        <end position="85"/>
    </location>
</feature>
<evidence type="ECO:0000313" key="2">
    <source>
        <dbReference type="EMBL" id="GGG59481.1"/>
    </source>
</evidence>
<dbReference type="InterPro" id="IPR041657">
    <property type="entry name" value="HTH_17"/>
</dbReference>
<evidence type="ECO:0000313" key="5">
    <source>
        <dbReference type="Proteomes" id="UP000658202"/>
    </source>
</evidence>
<dbReference type="OrthoDB" id="1524679at2"/>
<reference evidence="2" key="1">
    <citation type="journal article" date="2014" name="Int. J. Syst. Evol. Microbiol.">
        <title>Complete genome of a new Firmicutes species belonging to the dominant human colonic microbiota ('Ruminococcus bicirculans') reveals two chromosomes and a selective capacity to utilize plant glucans.</title>
        <authorList>
            <consortium name="NISC Comparative Sequencing Program"/>
            <person name="Wegmann U."/>
            <person name="Louis P."/>
            <person name="Goesmann A."/>
            <person name="Henrissat B."/>
            <person name="Duncan S.H."/>
            <person name="Flint H.J."/>
        </authorList>
    </citation>
    <scope>NUCLEOTIDE SEQUENCE</scope>
    <source>
        <strain evidence="2">CCM 8490</strain>
    </source>
</reference>
<organism evidence="3 4">
    <name type="scientific">Epilithonimonas arachidiradicis</name>
    <dbReference type="NCBI Taxonomy" id="1617282"/>
    <lineage>
        <taxon>Bacteria</taxon>
        <taxon>Pseudomonadati</taxon>
        <taxon>Bacteroidota</taxon>
        <taxon>Flavobacteriia</taxon>
        <taxon>Flavobacteriales</taxon>
        <taxon>Weeksellaceae</taxon>
        <taxon>Chryseobacterium group</taxon>
        <taxon>Epilithonimonas</taxon>
    </lineage>
</organism>
<dbReference type="Proteomes" id="UP000658202">
    <property type="component" value="Unassembled WGS sequence"/>
</dbReference>
<reference evidence="2" key="4">
    <citation type="submission" date="2024-05" db="EMBL/GenBank/DDBJ databases">
        <authorList>
            <person name="Sun Q."/>
            <person name="Sedlacek I."/>
        </authorList>
    </citation>
    <scope>NUCLEOTIDE SEQUENCE</scope>
    <source>
        <strain evidence="2">CCM 8490</strain>
    </source>
</reference>
<dbReference type="EMBL" id="BMCW01000004">
    <property type="protein sequence ID" value="GGG59481.1"/>
    <property type="molecule type" value="Genomic_DNA"/>
</dbReference>
<comment type="caution">
    <text evidence="3">The sequence shown here is derived from an EMBL/GenBank/DDBJ whole genome shotgun (WGS) entry which is preliminary data.</text>
</comment>
<name>A0A420D909_9FLAO</name>
<dbReference type="Proteomes" id="UP000285906">
    <property type="component" value="Unassembled WGS sequence"/>
</dbReference>
<dbReference type="SUPFAM" id="SSF46955">
    <property type="entry name" value="Putative DNA-binding domain"/>
    <property type="match status" value="1"/>
</dbReference>
<evidence type="ECO:0000313" key="4">
    <source>
        <dbReference type="Proteomes" id="UP000285906"/>
    </source>
</evidence>
<evidence type="ECO:0000259" key="1">
    <source>
        <dbReference type="Pfam" id="PF12728"/>
    </source>
</evidence>
<dbReference type="PANTHER" id="PTHR34585">
    <property type="match status" value="1"/>
</dbReference>
<proteinExistence type="predicted"/>
<sequence length="88" mass="10440">MIVNIITKEDLQEFKDDLLKDIKNLFNIKISEQKLWLRSSEVKELLNISSGTLQNLRNEGKLNYTRVGGTLYYNYEDIEEMLKKKDKQ</sequence>
<dbReference type="RefSeq" id="WP_120213754.1">
    <property type="nucleotide sequence ID" value="NZ_BMCW01000004.1"/>
</dbReference>
<evidence type="ECO:0000313" key="3">
    <source>
        <dbReference type="EMBL" id="RKE87252.1"/>
    </source>
</evidence>
<gene>
    <name evidence="3" type="ORF">BXY58_2131</name>
    <name evidence="2" type="ORF">GCM10007332_21450</name>
</gene>
<reference evidence="5" key="3">
    <citation type="journal article" date="2019" name="Int. J. Syst. Evol. Microbiol.">
        <title>The Global Catalogue of Microorganisms (GCM) 10K type strain sequencing project: providing services to taxonomists for standard genome sequencing and annotation.</title>
        <authorList>
            <consortium name="The Broad Institute Genomics Platform"/>
            <consortium name="The Broad Institute Genome Sequencing Center for Infectious Disease"/>
            <person name="Wu L."/>
            <person name="Ma J."/>
        </authorList>
    </citation>
    <scope>NUCLEOTIDE SEQUENCE [LARGE SCALE GENOMIC DNA]</scope>
    <source>
        <strain evidence="5">CCM 8490</strain>
    </source>
</reference>
<dbReference type="PANTHER" id="PTHR34585:SF22">
    <property type="entry name" value="HELIX-TURN-HELIX DOMAIN-CONTAINING PROTEIN"/>
    <property type="match status" value="1"/>
</dbReference>
<dbReference type="AlphaFoldDB" id="A0A420D909"/>
<dbReference type="EMBL" id="RAQH01000005">
    <property type="protein sequence ID" value="RKE87252.1"/>
    <property type="molecule type" value="Genomic_DNA"/>
</dbReference>
<accession>A0A420D909</accession>
<protein>
    <submittedName>
        <fullName evidence="3">Helix-turn-helix protein</fullName>
    </submittedName>
    <submittedName>
        <fullName evidence="2">Transcriptional regulator</fullName>
    </submittedName>
</protein>